<dbReference type="Proteomes" id="UP000681722">
    <property type="component" value="Unassembled WGS sequence"/>
</dbReference>
<evidence type="ECO:0000259" key="2">
    <source>
        <dbReference type="Pfam" id="PF02263"/>
    </source>
</evidence>
<keyword evidence="5" id="KW-1185">Reference proteome</keyword>
<dbReference type="SUPFAM" id="SSF52540">
    <property type="entry name" value="P-loop containing nucleoside triphosphate hydrolases"/>
    <property type="match status" value="1"/>
</dbReference>
<feature type="chain" id="PRO_5036229362" description="Guanylate-binding protein N-terminal domain-containing protein" evidence="1">
    <location>
        <begin position="22"/>
        <end position="363"/>
    </location>
</feature>
<dbReference type="PANTHER" id="PTHR22796">
    <property type="entry name" value="URG4-RELATED"/>
    <property type="match status" value="1"/>
</dbReference>
<organism evidence="3 5">
    <name type="scientific">Didymodactylos carnosus</name>
    <dbReference type="NCBI Taxonomy" id="1234261"/>
    <lineage>
        <taxon>Eukaryota</taxon>
        <taxon>Metazoa</taxon>
        <taxon>Spiralia</taxon>
        <taxon>Gnathifera</taxon>
        <taxon>Rotifera</taxon>
        <taxon>Eurotatoria</taxon>
        <taxon>Bdelloidea</taxon>
        <taxon>Philodinida</taxon>
        <taxon>Philodinidae</taxon>
        <taxon>Didymodactylos</taxon>
    </lineage>
</organism>
<dbReference type="GO" id="GO:0005525">
    <property type="term" value="F:GTP binding"/>
    <property type="evidence" value="ECO:0007669"/>
    <property type="project" value="InterPro"/>
</dbReference>
<comment type="caution">
    <text evidence="3">The sequence shown here is derived from an EMBL/GenBank/DDBJ whole genome shotgun (WGS) entry which is preliminary data.</text>
</comment>
<feature type="domain" description="Guanylate-binding protein N-terminal" evidence="2">
    <location>
        <begin position="94"/>
        <end position="203"/>
    </location>
</feature>
<dbReference type="Proteomes" id="UP000663829">
    <property type="component" value="Unassembled WGS sequence"/>
</dbReference>
<gene>
    <name evidence="3" type="ORF">GPM918_LOCUS40228</name>
    <name evidence="4" type="ORF">SRO942_LOCUS41157</name>
</gene>
<name>A0A815YCF6_9BILA</name>
<dbReference type="EMBL" id="CAJNOQ010029398">
    <property type="protein sequence ID" value="CAF1568444.1"/>
    <property type="molecule type" value="Genomic_DNA"/>
</dbReference>
<evidence type="ECO:0000313" key="4">
    <source>
        <dbReference type="EMBL" id="CAF4431025.1"/>
    </source>
</evidence>
<dbReference type="Pfam" id="PF02263">
    <property type="entry name" value="GBP"/>
    <property type="match status" value="1"/>
</dbReference>
<dbReference type="OrthoDB" id="10016521at2759"/>
<keyword evidence="1" id="KW-0732">Signal</keyword>
<evidence type="ECO:0000313" key="5">
    <source>
        <dbReference type="Proteomes" id="UP000663829"/>
    </source>
</evidence>
<evidence type="ECO:0000256" key="1">
    <source>
        <dbReference type="SAM" id="SignalP"/>
    </source>
</evidence>
<sequence length="363" mass="41380">MPNFFVQFMSVIMIYMDGSDADQIDSLTWSTATFNQTATYLIFIHGQISHSKVKSDLEAQILKKFEYIEILNATSCTVYPEIFRETFSGNSDLKNFFVIGIIGEQSGGKSFLVNKVFGTKIAESKFKCTTGILATRVIVSDHENVKNIVVLDTEGLLDRSKKDAESQIFDRTTVLEVMARSHVVLINIPRNVNKTMQQILEIVMYGLNKLQITNKQKLIFLFRDQDPRTMSKAGQRNHVGEVMDDIKLACEKVNFNVQNLINGYDTHEFPSPFVDFVIGEREVSFFSNSFCQKALLLRLKIINQILHDIDGKLDAKKQFLADDLANHQLTDEKKSLTRKHNLESFPEALWDNTISRIKSSLDL</sequence>
<dbReference type="EMBL" id="CAJOBC010095211">
    <property type="protein sequence ID" value="CAF4431025.1"/>
    <property type="molecule type" value="Genomic_DNA"/>
</dbReference>
<dbReference type="Gene3D" id="3.40.50.300">
    <property type="entry name" value="P-loop containing nucleotide triphosphate hydrolases"/>
    <property type="match status" value="1"/>
</dbReference>
<dbReference type="GO" id="GO:0003924">
    <property type="term" value="F:GTPase activity"/>
    <property type="evidence" value="ECO:0007669"/>
    <property type="project" value="InterPro"/>
</dbReference>
<feature type="signal peptide" evidence="1">
    <location>
        <begin position="1"/>
        <end position="21"/>
    </location>
</feature>
<evidence type="ECO:0000313" key="3">
    <source>
        <dbReference type="EMBL" id="CAF1568444.1"/>
    </source>
</evidence>
<accession>A0A815YCF6</accession>
<proteinExistence type="predicted"/>
<dbReference type="InterPro" id="IPR027417">
    <property type="entry name" value="P-loop_NTPase"/>
</dbReference>
<dbReference type="PANTHER" id="PTHR22796:SF1">
    <property type="entry name" value="VWFA DOMAIN-CONTAINING PROTEIN"/>
    <property type="match status" value="1"/>
</dbReference>
<protein>
    <recommendedName>
        <fullName evidence="2">Guanylate-binding protein N-terminal domain-containing protein</fullName>
    </recommendedName>
</protein>
<reference evidence="3" key="1">
    <citation type="submission" date="2021-02" db="EMBL/GenBank/DDBJ databases">
        <authorList>
            <person name="Nowell W R."/>
        </authorList>
    </citation>
    <scope>NUCLEOTIDE SEQUENCE</scope>
</reference>
<dbReference type="InterPro" id="IPR015894">
    <property type="entry name" value="Guanylate-bd_N"/>
</dbReference>
<dbReference type="AlphaFoldDB" id="A0A815YCF6"/>